<protein>
    <submittedName>
        <fullName evidence="2">Uncharacterized protein</fullName>
    </submittedName>
</protein>
<keyword evidence="3" id="KW-1185">Reference proteome</keyword>
<accession>A0A154P398</accession>
<gene>
    <name evidence="2" type="ORF">WN55_10306</name>
</gene>
<feature type="signal peptide" evidence="1">
    <location>
        <begin position="1"/>
        <end position="23"/>
    </location>
</feature>
<reference evidence="2 3" key="1">
    <citation type="submission" date="2015-07" db="EMBL/GenBank/DDBJ databases">
        <title>The genome of Dufourea novaeangliae.</title>
        <authorList>
            <person name="Pan H."/>
            <person name="Kapheim K."/>
        </authorList>
    </citation>
    <scope>NUCLEOTIDE SEQUENCE [LARGE SCALE GENOMIC DNA]</scope>
    <source>
        <strain evidence="2">0120121106</strain>
        <tissue evidence="2">Whole body</tissue>
    </source>
</reference>
<keyword evidence="1" id="KW-0732">Signal</keyword>
<dbReference type="Proteomes" id="UP000076502">
    <property type="component" value="Unassembled WGS sequence"/>
</dbReference>
<evidence type="ECO:0000313" key="3">
    <source>
        <dbReference type="Proteomes" id="UP000076502"/>
    </source>
</evidence>
<dbReference type="AlphaFoldDB" id="A0A154P398"/>
<feature type="chain" id="PRO_5007599282" evidence="1">
    <location>
        <begin position="24"/>
        <end position="73"/>
    </location>
</feature>
<organism evidence="2 3">
    <name type="scientific">Dufourea novaeangliae</name>
    <name type="common">Sweat bee</name>
    <dbReference type="NCBI Taxonomy" id="178035"/>
    <lineage>
        <taxon>Eukaryota</taxon>
        <taxon>Metazoa</taxon>
        <taxon>Ecdysozoa</taxon>
        <taxon>Arthropoda</taxon>
        <taxon>Hexapoda</taxon>
        <taxon>Insecta</taxon>
        <taxon>Pterygota</taxon>
        <taxon>Neoptera</taxon>
        <taxon>Endopterygota</taxon>
        <taxon>Hymenoptera</taxon>
        <taxon>Apocrita</taxon>
        <taxon>Aculeata</taxon>
        <taxon>Apoidea</taxon>
        <taxon>Anthophila</taxon>
        <taxon>Halictidae</taxon>
        <taxon>Rophitinae</taxon>
        <taxon>Dufourea</taxon>
    </lineage>
</organism>
<evidence type="ECO:0000313" key="2">
    <source>
        <dbReference type="EMBL" id="KZC06396.1"/>
    </source>
</evidence>
<name>A0A154P398_DUFNO</name>
<sequence length="73" mass="8583">MHNSKVKLLEALFLLMEPYRALGITKVHHGMFKYGNRKRGRNYYVSARDWLRNAYYPTCSRVSLLSFKILTGT</sequence>
<dbReference type="EMBL" id="KQ434809">
    <property type="protein sequence ID" value="KZC06396.1"/>
    <property type="molecule type" value="Genomic_DNA"/>
</dbReference>
<evidence type="ECO:0000256" key="1">
    <source>
        <dbReference type="SAM" id="SignalP"/>
    </source>
</evidence>
<proteinExistence type="predicted"/>